<comment type="caution">
    <text evidence="3">The sequence shown here is derived from an EMBL/GenBank/DDBJ whole genome shotgun (WGS) entry which is preliminary data.</text>
</comment>
<protein>
    <submittedName>
        <fullName evidence="3">Uncharacterized protein</fullName>
    </submittedName>
</protein>
<proteinExistence type="predicted"/>
<organism evidence="3 4">
    <name type="scientific">Marasmius tenuissimus</name>
    <dbReference type="NCBI Taxonomy" id="585030"/>
    <lineage>
        <taxon>Eukaryota</taxon>
        <taxon>Fungi</taxon>
        <taxon>Dikarya</taxon>
        <taxon>Basidiomycota</taxon>
        <taxon>Agaricomycotina</taxon>
        <taxon>Agaricomycetes</taxon>
        <taxon>Agaricomycetidae</taxon>
        <taxon>Agaricales</taxon>
        <taxon>Marasmiineae</taxon>
        <taxon>Marasmiaceae</taxon>
        <taxon>Marasmius</taxon>
    </lineage>
</organism>
<gene>
    <name evidence="3" type="ORF">AAF712_014490</name>
</gene>
<dbReference type="Proteomes" id="UP001437256">
    <property type="component" value="Unassembled WGS sequence"/>
</dbReference>
<reference evidence="3 4" key="1">
    <citation type="submission" date="2024-05" db="EMBL/GenBank/DDBJ databases">
        <title>A draft genome resource for the thread blight pathogen Marasmius tenuissimus strain MS-2.</title>
        <authorList>
            <person name="Yulfo-Soto G.E."/>
            <person name="Baruah I.K."/>
            <person name="Amoako-Attah I."/>
            <person name="Bukari Y."/>
            <person name="Meinhardt L.W."/>
            <person name="Bailey B.A."/>
            <person name="Cohen S.P."/>
        </authorList>
    </citation>
    <scope>NUCLEOTIDE SEQUENCE [LARGE SCALE GENOMIC DNA]</scope>
    <source>
        <strain evidence="3 4">MS-2</strain>
    </source>
</reference>
<evidence type="ECO:0000256" key="2">
    <source>
        <dbReference type="SAM" id="MobiDB-lite"/>
    </source>
</evidence>
<feature type="compositionally biased region" description="Basic and acidic residues" evidence="2">
    <location>
        <begin position="26"/>
        <end position="43"/>
    </location>
</feature>
<keyword evidence="1" id="KW-0175">Coiled coil</keyword>
<evidence type="ECO:0000256" key="1">
    <source>
        <dbReference type="SAM" id="Coils"/>
    </source>
</evidence>
<dbReference type="EMBL" id="JBBXMP010000274">
    <property type="protein sequence ID" value="KAL0058807.1"/>
    <property type="molecule type" value="Genomic_DNA"/>
</dbReference>
<evidence type="ECO:0000313" key="3">
    <source>
        <dbReference type="EMBL" id="KAL0058807.1"/>
    </source>
</evidence>
<sequence length="121" mass="14302">MSRQEQGSNEDCRHNLAGEGQEDENMETKEEKTKQNKENKMQQRIENTNNGENINVDHLKQKILKISAEVAKKEAELQRKIVELEAKSSEKSEEIYKLREQLLRKELAEEVQQNYQEKEEE</sequence>
<keyword evidence="4" id="KW-1185">Reference proteome</keyword>
<accession>A0ABR2ZC71</accession>
<feature type="compositionally biased region" description="Polar residues" evidence="2">
    <location>
        <begin position="44"/>
        <end position="53"/>
    </location>
</feature>
<evidence type="ECO:0000313" key="4">
    <source>
        <dbReference type="Proteomes" id="UP001437256"/>
    </source>
</evidence>
<feature type="region of interest" description="Disordered" evidence="2">
    <location>
        <begin position="1"/>
        <end position="53"/>
    </location>
</feature>
<name>A0ABR2ZC71_9AGAR</name>
<feature type="coiled-coil region" evidence="1">
    <location>
        <begin position="56"/>
        <end position="118"/>
    </location>
</feature>